<dbReference type="NCBIfam" id="TIGR00229">
    <property type="entry name" value="sensory_box"/>
    <property type="match status" value="1"/>
</dbReference>
<dbReference type="SUPFAM" id="SSF58104">
    <property type="entry name" value="Methyl-accepting chemotaxis protein (MCP) signaling domain"/>
    <property type="match status" value="1"/>
</dbReference>
<feature type="domain" description="PAS" evidence="13">
    <location>
        <begin position="25"/>
        <end position="76"/>
    </location>
</feature>
<dbReference type="InterPro" id="IPR013655">
    <property type="entry name" value="PAS_fold_3"/>
</dbReference>
<dbReference type="PROSITE" id="PS50112">
    <property type="entry name" value="PAS"/>
    <property type="match status" value="1"/>
</dbReference>
<gene>
    <name evidence="14" type="ORF">DRW07_08635</name>
</gene>
<evidence type="ECO:0000259" key="13">
    <source>
        <dbReference type="PROSITE" id="PS50112"/>
    </source>
</evidence>
<evidence type="ECO:0000256" key="10">
    <source>
        <dbReference type="PROSITE-ProRule" id="PRU00284"/>
    </source>
</evidence>
<evidence type="ECO:0000256" key="6">
    <source>
        <dbReference type="ARBA" id="ARBA00022692"/>
    </source>
</evidence>
<dbReference type="OrthoDB" id="5675566at2"/>
<comment type="caution">
    <text evidence="14">The sequence shown here is derived from an EMBL/GenBank/DDBJ whole genome shotgun (WGS) entry which is preliminary data.</text>
</comment>
<sequence length="529" mass="57874">MRNNQPVTQQEYKFPKDYRLISSTDVRGIITHCNDAFVEVSGYNRDELINKNHNMIRHPDMPEGVFREMWATLQAGKIWMGLVKNRRKNGDHYWVSAFVTPVFEQGKIVGYESVRVPAYDDEIARADKRYARLREGKSSTSMAELMLHYGKKTLPFTTVGLIASLSALFSIGAAAAAIVFVGFVVTCAWVMYTNTQDWEKLIALSPDSYDNPVVAQTYFDDYGARSRAKLVLGCELAKSRTSLARTADAVDGLEDIASSTQKIAQSTSATVVQQNQATQQIASAITQMSQSIQSVANNVELNAQSSREASTNVTAGNEKAEKSMQALMALRDVVDSISTTVKELAQSTNDIGEAASIISSIAEQTNLLALNAAIEAARAGEQGRGFAVVADEVRSLASKTRESTDRIHKIIEELTTRTERAVSVSNEGMQAAERGTTIVDETRAALSVINAAVSRIADQTLEMSSAVEQQSEVAEHINKQIIDIAEGANETQRATEESVQASTKLTNTIKEVNSVITRFSNTTRVGYKN</sequence>
<dbReference type="EMBL" id="RPOK01000002">
    <property type="protein sequence ID" value="RPJ67570.1"/>
    <property type="molecule type" value="Genomic_DNA"/>
</dbReference>
<keyword evidence="2" id="KW-1003">Cell membrane</keyword>
<dbReference type="Pfam" id="PF08447">
    <property type="entry name" value="PAS_3"/>
    <property type="match status" value="1"/>
</dbReference>
<dbReference type="Gene3D" id="1.10.287.950">
    <property type="entry name" value="Methyl-accepting chemotaxis protein"/>
    <property type="match status" value="1"/>
</dbReference>
<dbReference type="SMART" id="SM00283">
    <property type="entry name" value="MA"/>
    <property type="match status" value="1"/>
</dbReference>
<keyword evidence="3" id="KW-0488">Methylation</keyword>
<keyword evidence="15" id="KW-1185">Reference proteome</keyword>
<evidence type="ECO:0000313" key="15">
    <source>
        <dbReference type="Proteomes" id="UP000275281"/>
    </source>
</evidence>
<dbReference type="SUPFAM" id="SSF55785">
    <property type="entry name" value="PYP-like sensor domain (PAS domain)"/>
    <property type="match status" value="1"/>
</dbReference>
<evidence type="ECO:0000256" key="5">
    <source>
        <dbReference type="ARBA" id="ARBA00022519"/>
    </source>
</evidence>
<dbReference type="GO" id="GO:0005886">
    <property type="term" value="C:plasma membrane"/>
    <property type="evidence" value="ECO:0007669"/>
    <property type="project" value="UniProtKB-SubCell"/>
</dbReference>
<dbReference type="Proteomes" id="UP000275281">
    <property type="component" value="Unassembled WGS sequence"/>
</dbReference>
<dbReference type="InterPro" id="IPR000014">
    <property type="entry name" value="PAS"/>
</dbReference>
<evidence type="ECO:0000259" key="12">
    <source>
        <dbReference type="PROSITE" id="PS50111"/>
    </source>
</evidence>
<dbReference type="PANTHER" id="PTHR32089:SF74">
    <property type="entry name" value="METHYL-ACCEPTING CHEMOTAXIS PROTEIN AER"/>
    <property type="match status" value="1"/>
</dbReference>
<dbReference type="InterPro" id="IPR004089">
    <property type="entry name" value="MCPsignal_dom"/>
</dbReference>
<evidence type="ECO:0000256" key="2">
    <source>
        <dbReference type="ARBA" id="ARBA00022475"/>
    </source>
</evidence>
<evidence type="ECO:0000256" key="7">
    <source>
        <dbReference type="ARBA" id="ARBA00022989"/>
    </source>
</evidence>
<dbReference type="GO" id="GO:0006935">
    <property type="term" value="P:chemotaxis"/>
    <property type="evidence" value="ECO:0007669"/>
    <property type="project" value="UniProtKB-KW"/>
</dbReference>
<evidence type="ECO:0000256" key="3">
    <source>
        <dbReference type="ARBA" id="ARBA00022481"/>
    </source>
</evidence>
<reference evidence="14 15" key="1">
    <citation type="submission" date="2018-11" db="EMBL/GenBank/DDBJ databases">
        <authorList>
            <person name="Ye M.-Q."/>
            <person name="Du Z.-J."/>
        </authorList>
    </citation>
    <scope>NUCLEOTIDE SEQUENCE [LARGE SCALE GENOMIC DNA]</scope>
    <source>
        <strain evidence="14 15">U0105</strain>
    </source>
</reference>
<comment type="subcellular location">
    <subcellularLocation>
        <location evidence="1">Cell inner membrane</location>
        <topology evidence="1">Multi-pass membrane protein</topology>
    </subcellularLocation>
</comment>
<dbReference type="RefSeq" id="WP_124027470.1">
    <property type="nucleotide sequence ID" value="NZ_JBHRSN010000015.1"/>
</dbReference>
<keyword evidence="9 10" id="KW-0807">Transducer</keyword>
<dbReference type="PANTHER" id="PTHR32089">
    <property type="entry name" value="METHYL-ACCEPTING CHEMOTAXIS PROTEIN MCPB"/>
    <property type="match status" value="1"/>
</dbReference>
<keyword evidence="7 11" id="KW-1133">Transmembrane helix</keyword>
<protein>
    <submittedName>
        <fullName evidence="14">PAS domain S-box protein</fullName>
    </submittedName>
</protein>
<proteinExistence type="predicted"/>
<dbReference type="CDD" id="cd11386">
    <property type="entry name" value="MCP_signal"/>
    <property type="match status" value="1"/>
</dbReference>
<organism evidence="14 15">
    <name type="scientific">Alteromonas sediminis</name>
    <dbReference type="NCBI Taxonomy" id="2259342"/>
    <lineage>
        <taxon>Bacteria</taxon>
        <taxon>Pseudomonadati</taxon>
        <taxon>Pseudomonadota</taxon>
        <taxon>Gammaproteobacteria</taxon>
        <taxon>Alteromonadales</taxon>
        <taxon>Alteromonadaceae</taxon>
        <taxon>Alteromonas/Salinimonas group</taxon>
        <taxon>Alteromonas</taxon>
    </lineage>
</organism>
<evidence type="ECO:0000256" key="4">
    <source>
        <dbReference type="ARBA" id="ARBA00022500"/>
    </source>
</evidence>
<keyword evidence="8 11" id="KW-0472">Membrane</keyword>
<keyword evidence="4" id="KW-0145">Chemotaxis</keyword>
<feature type="transmembrane region" description="Helical" evidence="11">
    <location>
        <begin position="159"/>
        <end position="192"/>
    </location>
</feature>
<dbReference type="PROSITE" id="PS50111">
    <property type="entry name" value="CHEMOTAXIS_TRANSDUC_2"/>
    <property type="match status" value="1"/>
</dbReference>
<dbReference type="CDD" id="cd00130">
    <property type="entry name" value="PAS"/>
    <property type="match status" value="1"/>
</dbReference>
<dbReference type="GO" id="GO:0007165">
    <property type="term" value="P:signal transduction"/>
    <property type="evidence" value="ECO:0007669"/>
    <property type="project" value="UniProtKB-KW"/>
</dbReference>
<dbReference type="AlphaFoldDB" id="A0A3N5Y2N4"/>
<evidence type="ECO:0000313" key="14">
    <source>
        <dbReference type="EMBL" id="RPJ67570.1"/>
    </source>
</evidence>
<evidence type="ECO:0000256" key="11">
    <source>
        <dbReference type="SAM" id="Phobius"/>
    </source>
</evidence>
<dbReference type="InterPro" id="IPR035965">
    <property type="entry name" value="PAS-like_dom_sf"/>
</dbReference>
<dbReference type="Gene3D" id="3.30.450.20">
    <property type="entry name" value="PAS domain"/>
    <property type="match status" value="1"/>
</dbReference>
<dbReference type="FunFam" id="3.30.450.20:FF:000046">
    <property type="entry name" value="Aerotaxis sensor receptor"/>
    <property type="match status" value="1"/>
</dbReference>
<evidence type="ECO:0000256" key="1">
    <source>
        <dbReference type="ARBA" id="ARBA00004429"/>
    </source>
</evidence>
<evidence type="ECO:0000256" key="8">
    <source>
        <dbReference type="ARBA" id="ARBA00023136"/>
    </source>
</evidence>
<name>A0A3N5Y2N4_9ALTE</name>
<keyword evidence="5" id="KW-0997">Cell inner membrane</keyword>
<feature type="domain" description="Methyl-accepting transducer" evidence="12">
    <location>
        <begin position="249"/>
        <end position="485"/>
    </location>
</feature>
<keyword evidence="6 11" id="KW-0812">Transmembrane</keyword>
<accession>A0A3N5Y2N4</accession>
<evidence type="ECO:0000256" key="9">
    <source>
        <dbReference type="ARBA" id="ARBA00023224"/>
    </source>
</evidence>
<dbReference type="Pfam" id="PF00015">
    <property type="entry name" value="MCPsignal"/>
    <property type="match status" value="1"/>
</dbReference>